<organism evidence="2 3">
    <name type="scientific">Stylophora pistillata</name>
    <name type="common">Smooth cauliflower coral</name>
    <dbReference type="NCBI Taxonomy" id="50429"/>
    <lineage>
        <taxon>Eukaryota</taxon>
        <taxon>Metazoa</taxon>
        <taxon>Cnidaria</taxon>
        <taxon>Anthozoa</taxon>
        <taxon>Hexacorallia</taxon>
        <taxon>Scleractinia</taxon>
        <taxon>Astrocoeniina</taxon>
        <taxon>Pocilloporidae</taxon>
        <taxon>Stylophora</taxon>
    </lineage>
</organism>
<gene>
    <name evidence="2" type="ORF">AWC38_SpisGene19192</name>
</gene>
<keyword evidence="1" id="KW-1133">Transmembrane helix</keyword>
<dbReference type="EMBL" id="LSMT01000538">
    <property type="protein sequence ID" value="PFX16531.1"/>
    <property type="molecule type" value="Genomic_DNA"/>
</dbReference>
<proteinExistence type="predicted"/>
<feature type="transmembrane region" description="Helical" evidence="1">
    <location>
        <begin position="12"/>
        <end position="33"/>
    </location>
</feature>
<sequence>MSICSGVVKPILYVGAVSNAIQIGINALMVYVLKWGFRGIAICWSFTNVIIFLLTFAYMRVFKLDEKTWPGTKNTPRLDHRKSVRLGTVYQACCGWNGDDLD</sequence>
<reference evidence="3" key="1">
    <citation type="journal article" date="2017" name="bioRxiv">
        <title>Comparative analysis of the genomes of Stylophora pistillata and Acropora digitifera provides evidence for extensive differences between species of corals.</title>
        <authorList>
            <person name="Voolstra C.R."/>
            <person name="Li Y."/>
            <person name="Liew Y.J."/>
            <person name="Baumgarten S."/>
            <person name="Zoccola D."/>
            <person name="Flot J.-F."/>
            <person name="Tambutte S."/>
            <person name="Allemand D."/>
            <person name="Aranda M."/>
        </authorList>
    </citation>
    <scope>NUCLEOTIDE SEQUENCE [LARGE SCALE GENOMIC DNA]</scope>
</reference>
<dbReference type="Proteomes" id="UP000225706">
    <property type="component" value="Unassembled WGS sequence"/>
</dbReference>
<keyword evidence="3" id="KW-1185">Reference proteome</keyword>
<accession>A0A2B4RFZ7</accession>
<protein>
    <submittedName>
        <fullName evidence="2">Uncharacterized protein</fullName>
    </submittedName>
</protein>
<keyword evidence="1" id="KW-0472">Membrane</keyword>
<evidence type="ECO:0000313" key="3">
    <source>
        <dbReference type="Proteomes" id="UP000225706"/>
    </source>
</evidence>
<dbReference type="AlphaFoldDB" id="A0A2B4RFZ7"/>
<name>A0A2B4RFZ7_STYPI</name>
<evidence type="ECO:0000256" key="1">
    <source>
        <dbReference type="SAM" id="Phobius"/>
    </source>
</evidence>
<keyword evidence="1" id="KW-0812">Transmembrane</keyword>
<evidence type="ECO:0000313" key="2">
    <source>
        <dbReference type="EMBL" id="PFX16531.1"/>
    </source>
</evidence>
<dbReference type="OrthoDB" id="2126698at2759"/>
<comment type="caution">
    <text evidence="2">The sequence shown here is derived from an EMBL/GenBank/DDBJ whole genome shotgun (WGS) entry which is preliminary data.</text>
</comment>
<feature type="transmembrane region" description="Helical" evidence="1">
    <location>
        <begin position="39"/>
        <end position="59"/>
    </location>
</feature>